<dbReference type="AlphaFoldDB" id="A0AAN8QJK9"/>
<evidence type="ECO:0000313" key="2">
    <source>
        <dbReference type="EMBL" id="KAK6291847.1"/>
    </source>
</evidence>
<dbReference type="Proteomes" id="UP001356427">
    <property type="component" value="Unassembled WGS sequence"/>
</dbReference>
<reference evidence="2 3" key="1">
    <citation type="submission" date="2021-04" db="EMBL/GenBank/DDBJ databases">
        <authorList>
            <person name="De Guttry C."/>
            <person name="Zahm M."/>
            <person name="Klopp C."/>
            <person name="Cabau C."/>
            <person name="Louis A."/>
            <person name="Berthelot C."/>
            <person name="Parey E."/>
            <person name="Roest Crollius H."/>
            <person name="Montfort J."/>
            <person name="Robinson-Rechavi M."/>
            <person name="Bucao C."/>
            <person name="Bouchez O."/>
            <person name="Gislard M."/>
            <person name="Lluch J."/>
            <person name="Milhes M."/>
            <person name="Lampietro C."/>
            <person name="Lopez Roques C."/>
            <person name="Donnadieu C."/>
            <person name="Braasch I."/>
            <person name="Desvignes T."/>
            <person name="Postlethwait J."/>
            <person name="Bobe J."/>
            <person name="Wedekind C."/>
            <person name="Guiguen Y."/>
        </authorList>
    </citation>
    <scope>NUCLEOTIDE SEQUENCE [LARGE SCALE GENOMIC DNA]</scope>
    <source>
        <strain evidence="2">Cs_M1</strain>
        <tissue evidence="2">Blood</tissue>
    </source>
</reference>
<keyword evidence="3" id="KW-1185">Reference proteome</keyword>
<name>A0AAN8QJK9_9TELE</name>
<dbReference type="PANTHER" id="PTHR16155:SF18">
    <property type="entry name" value="STERILE ALPHA MOTIF DOMAIN-CONTAINING PROTEIN 9-LIKE"/>
    <property type="match status" value="1"/>
</dbReference>
<proteinExistence type="predicted"/>
<protein>
    <submittedName>
        <fullName evidence="2">Uncharacterized protein</fullName>
    </submittedName>
</protein>
<evidence type="ECO:0000313" key="3">
    <source>
        <dbReference type="Proteomes" id="UP001356427"/>
    </source>
</evidence>
<dbReference type="PANTHER" id="PTHR16155">
    <property type="entry name" value="DED DOMAIN-CONTAINING PROTEIN"/>
    <property type="match status" value="1"/>
</dbReference>
<comment type="caution">
    <text evidence="2">The sequence shown here is derived from an EMBL/GenBank/DDBJ whole genome shotgun (WGS) entry which is preliminary data.</text>
</comment>
<sequence length="331" mass="37998">MANNKGSSLSNARGREIYVGREFRDSISLLDVLYANEFEEEDIDSAVAKKTEADFYRGAPPQWLNFYWDERATSVDKTTPFIKRDGYSELIKNIQKRRKRDLTSTIKLLHQPGSGGTTLAKQVLWDMRKKLRCAVLTGPTSDITAIAKQVIHLFTAGSQRNQTTVLLMLEDERIQQNLQDAIMKEIAERNITTHVPVVIILNCVQHEKMGFDVDLNKHVLEMQESYKNTYKKHLRSRYLRPLIFLAKVNGVVRQHRVFACVDGKEIEVCAYQQSKVWMSGDVCFYLGFTIRGPVAYGIHYPSHSDRIKEEEPRKKLEVPDIKSMKDGAVRS</sequence>
<dbReference type="EMBL" id="JAGTTL010000039">
    <property type="protein sequence ID" value="KAK6291847.1"/>
    <property type="molecule type" value="Genomic_DNA"/>
</dbReference>
<organism evidence="2 3">
    <name type="scientific">Coregonus suidteri</name>
    <dbReference type="NCBI Taxonomy" id="861788"/>
    <lineage>
        <taxon>Eukaryota</taxon>
        <taxon>Metazoa</taxon>
        <taxon>Chordata</taxon>
        <taxon>Craniata</taxon>
        <taxon>Vertebrata</taxon>
        <taxon>Euteleostomi</taxon>
        <taxon>Actinopterygii</taxon>
        <taxon>Neopterygii</taxon>
        <taxon>Teleostei</taxon>
        <taxon>Protacanthopterygii</taxon>
        <taxon>Salmoniformes</taxon>
        <taxon>Salmonidae</taxon>
        <taxon>Coregoninae</taxon>
        <taxon>Coregonus</taxon>
    </lineage>
</organism>
<feature type="region of interest" description="Disordered" evidence="1">
    <location>
        <begin position="309"/>
        <end position="331"/>
    </location>
</feature>
<accession>A0AAN8QJK9</accession>
<dbReference type="GO" id="GO:0005737">
    <property type="term" value="C:cytoplasm"/>
    <property type="evidence" value="ECO:0007669"/>
    <property type="project" value="TreeGrafter"/>
</dbReference>
<evidence type="ECO:0000256" key="1">
    <source>
        <dbReference type="SAM" id="MobiDB-lite"/>
    </source>
</evidence>
<gene>
    <name evidence="2" type="ORF">J4Q44_G00376320</name>
</gene>